<dbReference type="GO" id="GO:0030041">
    <property type="term" value="P:actin filament polymerization"/>
    <property type="evidence" value="ECO:0007669"/>
    <property type="project" value="InterPro"/>
</dbReference>
<dbReference type="GO" id="GO:0005885">
    <property type="term" value="C:Arp2/3 protein complex"/>
    <property type="evidence" value="ECO:0007669"/>
    <property type="project" value="InterPro"/>
</dbReference>
<comment type="subcellular location">
    <subcellularLocation>
        <location evidence="1">Cytoplasm</location>
        <location evidence="1">Cytoskeleton</location>
    </subcellularLocation>
</comment>
<dbReference type="GO" id="GO:0051015">
    <property type="term" value="F:actin filament binding"/>
    <property type="evidence" value="ECO:0007669"/>
    <property type="project" value="TreeGrafter"/>
</dbReference>
<keyword evidence="4" id="KW-0009">Actin-binding</keyword>
<gene>
    <name evidence="6" type="ORF">OSB04_013451</name>
</gene>
<evidence type="ECO:0000256" key="2">
    <source>
        <dbReference type="ARBA" id="ARBA00007192"/>
    </source>
</evidence>
<name>A0AA38TWC4_9ASTR</name>
<evidence type="ECO:0008006" key="8">
    <source>
        <dbReference type="Google" id="ProtNLM"/>
    </source>
</evidence>
<dbReference type="Pfam" id="PF04045">
    <property type="entry name" value="P34-Arc"/>
    <property type="match status" value="1"/>
</dbReference>
<organism evidence="6 7">
    <name type="scientific">Centaurea solstitialis</name>
    <name type="common">yellow star-thistle</name>
    <dbReference type="NCBI Taxonomy" id="347529"/>
    <lineage>
        <taxon>Eukaryota</taxon>
        <taxon>Viridiplantae</taxon>
        <taxon>Streptophyta</taxon>
        <taxon>Embryophyta</taxon>
        <taxon>Tracheophyta</taxon>
        <taxon>Spermatophyta</taxon>
        <taxon>Magnoliopsida</taxon>
        <taxon>eudicotyledons</taxon>
        <taxon>Gunneridae</taxon>
        <taxon>Pentapetalae</taxon>
        <taxon>asterids</taxon>
        <taxon>campanulids</taxon>
        <taxon>Asterales</taxon>
        <taxon>Asteraceae</taxon>
        <taxon>Carduoideae</taxon>
        <taxon>Cardueae</taxon>
        <taxon>Centaureinae</taxon>
        <taxon>Centaurea</taxon>
    </lineage>
</organism>
<evidence type="ECO:0000256" key="1">
    <source>
        <dbReference type="ARBA" id="ARBA00004245"/>
    </source>
</evidence>
<accession>A0AA38TWC4</accession>
<keyword evidence="3" id="KW-0963">Cytoplasm</keyword>
<evidence type="ECO:0000256" key="5">
    <source>
        <dbReference type="ARBA" id="ARBA00023212"/>
    </source>
</evidence>
<comment type="similarity">
    <text evidence="2">Belongs to the ARPC2 family.</text>
</comment>
<dbReference type="GO" id="GO:0034314">
    <property type="term" value="P:Arp2/3 complex-mediated actin nucleation"/>
    <property type="evidence" value="ECO:0007669"/>
    <property type="project" value="InterPro"/>
</dbReference>
<keyword evidence="5" id="KW-0206">Cytoskeleton</keyword>
<protein>
    <recommendedName>
        <fullName evidence="8">Arp2/3 complex 34 kDa subunit</fullName>
    </recommendedName>
</protein>
<dbReference type="InterPro" id="IPR034666">
    <property type="entry name" value="ARPC2/4"/>
</dbReference>
<dbReference type="PANTHER" id="PTHR12058:SF1">
    <property type="entry name" value="ACTIN-RELATED PROTEIN 2_3 COMPLEX SUBUNIT 2B"/>
    <property type="match status" value="1"/>
</dbReference>
<evidence type="ECO:0000313" key="7">
    <source>
        <dbReference type="Proteomes" id="UP001172457"/>
    </source>
</evidence>
<comment type="caution">
    <text evidence="6">The sequence shown here is derived from an EMBL/GenBank/DDBJ whole genome shotgun (WGS) entry which is preliminary data.</text>
</comment>
<proteinExistence type="inferred from homology"/>
<dbReference type="EMBL" id="JARYMX010000003">
    <property type="protein sequence ID" value="KAJ9558837.1"/>
    <property type="molecule type" value="Genomic_DNA"/>
</dbReference>
<evidence type="ECO:0000313" key="6">
    <source>
        <dbReference type="EMBL" id="KAJ9558837.1"/>
    </source>
</evidence>
<reference evidence="6" key="1">
    <citation type="submission" date="2023-03" db="EMBL/GenBank/DDBJ databases">
        <title>Chromosome-scale reference genome and RAD-based genetic map of yellow starthistle (Centaurea solstitialis) reveal putative structural variation and QTLs associated with invader traits.</title>
        <authorList>
            <person name="Reatini B."/>
            <person name="Cang F.A."/>
            <person name="Jiang Q."/>
            <person name="Mckibben M.T.W."/>
            <person name="Barker M.S."/>
            <person name="Rieseberg L.H."/>
            <person name="Dlugosch K.M."/>
        </authorList>
    </citation>
    <scope>NUCLEOTIDE SEQUENCE</scope>
    <source>
        <strain evidence="6">CAN-66</strain>
        <tissue evidence="6">Leaf</tissue>
    </source>
</reference>
<dbReference type="InterPro" id="IPR007188">
    <property type="entry name" value="ARPC2"/>
</dbReference>
<dbReference type="GO" id="GO:0005200">
    <property type="term" value="F:structural constituent of cytoskeleton"/>
    <property type="evidence" value="ECO:0007669"/>
    <property type="project" value="TreeGrafter"/>
</dbReference>
<dbReference type="PANTHER" id="PTHR12058">
    <property type="entry name" value="ARP2/3 COMPLEX 34 KDA SUBUNIT"/>
    <property type="match status" value="1"/>
</dbReference>
<dbReference type="Gene3D" id="3.30.1460.20">
    <property type="match status" value="2"/>
</dbReference>
<evidence type="ECO:0000256" key="4">
    <source>
        <dbReference type="ARBA" id="ARBA00023203"/>
    </source>
</evidence>
<sequence>MVAFAIRVADTGGGVTQWTREKAGVGGRRLQTVVAGDGGGGCCKRVKSFDFIIPFLYPPRYHPCHLTLGFFHGSAEKPVAVEHHLHEFGSLQYHIQSYASEPRHAYLSISTPLLSTGSSVLTGLPHHTIETVKRISRDVIEIIEPARSGYQLTLKLDFTKLPRKKKYAVKLITEISSVQAVVLSSQLREMLRNVNAQEISQGTYKPIKLVYHPREPFYVVKQPAKLTAVFPIRFKEESEVVIAKAFFQELVDVGSSGVCAKAPPCYWSPIPPPELRGETMEDLSTNGGFVSFEIFPRHVEGKKLDKTVWNLLNFNALVKYHVKCTKGFVQRRMRSRLESLVEALQHTNMEEDQPIKKVKGRRGVKRLLKFTRCTILIRRWNLTKKIKAIRSRIRIHGFSKFQRRWLRLPSFASIRSYQKLDKSSSFHSF</sequence>
<evidence type="ECO:0000256" key="3">
    <source>
        <dbReference type="ARBA" id="ARBA00022490"/>
    </source>
</evidence>
<dbReference type="FunFam" id="3.30.1460.20:FF:000008">
    <property type="entry name" value="Arp2/3 complex 34 kDa subunit"/>
    <property type="match status" value="1"/>
</dbReference>
<dbReference type="AlphaFoldDB" id="A0AA38TWC4"/>
<dbReference type="Proteomes" id="UP001172457">
    <property type="component" value="Chromosome 3"/>
</dbReference>
<keyword evidence="7" id="KW-1185">Reference proteome</keyword>
<dbReference type="SUPFAM" id="SSF69645">
    <property type="entry name" value="Arp2/3 complex subunits"/>
    <property type="match status" value="2"/>
</dbReference>